<evidence type="ECO:0000313" key="1">
    <source>
        <dbReference type="EMBL" id="MFC4357956.1"/>
    </source>
</evidence>
<comment type="caution">
    <text evidence="1">The sequence shown here is derived from an EMBL/GenBank/DDBJ whole genome shotgun (WGS) entry which is preliminary data.</text>
</comment>
<proteinExistence type="predicted"/>
<dbReference type="RefSeq" id="WP_267624460.1">
    <property type="nucleotide sequence ID" value="NZ_JAODIW010000008.1"/>
</dbReference>
<name>A0ABD5PAR5_9EURY</name>
<dbReference type="PROSITE" id="PS51257">
    <property type="entry name" value="PROKAR_LIPOPROTEIN"/>
    <property type="match status" value="1"/>
</dbReference>
<gene>
    <name evidence="1" type="ORF">ACFO0N_08350</name>
</gene>
<sequence>MLPLDRRAVLTVVGAAWLGSFAGCLDGPSSGGPPYETREVDDGSLFGPGLQDENERAYYAALVADAEATSHFDWEQAGDADRAFVEETDFAESYLGLVQVGQLTSSMRFEVVDCKESDVNLTVVLAVRDDEPHSDDRVITTLLFRMTSDRRRVPENVAVELDVGDHHETFSGGRAGTDS</sequence>
<keyword evidence="2" id="KW-1185">Reference proteome</keyword>
<dbReference type="Proteomes" id="UP001595921">
    <property type="component" value="Unassembled WGS sequence"/>
</dbReference>
<dbReference type="AlphaFoldDB" id="A0ABD5PAR5"/>
<organism evidence="1 2">
    <name type="scientific">Halobium salinum</name>
    <dbReference type="NCBI Taxonomy" id="1364940"/>
    <lineage>
        <taxon>Archaea</taxon>
        <taxon>Methanobacteriati</taxon>
        <taxon>Methanobacteriota</taxon>
        <taxon>Stenosarchaea group</taxon>
        <taxon>Halobacteria</taxon>
        <taxon>Halobacteriales</taxon>
        <taxon>Haloferacaceae</taxon>
        <taxon>Halobium</taxon>
    </lineage>
</organism>
<dbReference type="EMBL" id="JBHSDS010000006">
    <property type="protein sequence ID" value="MFC4357956.1"/>
    <property type="molecule type" value="Genomic_DNA"/>
</dbReference>
<accession>A0ABD5PAR5</accession>
<reference evidence="1 2" key="1">
    <citation type="journal article" date="2019" name="Int. J. Syst. Evol. Microbiol.">
        <title>The Global Catalogue of Microorganisms (GCM) 10K type strain sequencing project: providing services to taxonomists for standard genome sequencing and annotation.</title>
        <authorList>
            <consortium name="The Broad Institute Genomics Platform"/>
            <consortium name="The Broad Institute Genome Sequencing Center for Infectious Disease"/>
            <person name="Wu L."/>
            <person name="Ma J."/>
        </authorList>
    </citation>
    <scope>NUCLEOTIDE SEQUENCE [LARGE SCALE GENOMIC DNA]</scope>
    <source>
        <strain evidence="1 2">CGMCC 1.12553</strain>
    </source>
</reference>
<evidence type="ECO:0000313" key="2">
    <source>
        <dbReference type="Proteomes" id="UP001595921"/>
    </source>
</evidence>
<protein>
    <submittedName>
        <fullName evidence="1">Uncharacterized protein</fullName>
    </submittedName>
</protein>